<dbReference type="PANTHER" id="PTHR10766">
    <property type="entry name" value="TRANSMEMBRANE 9 SUPERFAMILY PROTEIN"/>
    <property type="match status" value="1"/>
</dbReference>
<dbReference type="InParanoid" id="A0A163MM61"/>
<dbReference type="Pfam" id="PF02990">
    <property type="entry name" value="EMP70"/>
    <property type="match status" value="1"/>
</dbReference>
<evidence type="ECO:0000256" key="6">
    <source>
        <dbReference type="ARBA" id="ARBA00023136"/>
    </source>
</evidence>
<gene>
    <name evidence="8" type="primary">ABSGL_12157.1 scaffold 12710</name>
</gene>
<evidence type="ECO:0000256" key="5">
    <source>
        <dbReference type="ARBA" id="ARBA00022989"/>
    </source>
</evidence>
<feature type="transmembrane region" description="Helical" evidence="7">
    <location>
        <begin position="468"/>
        <end position="487"/>
    </location>
</feature>
<dbReference type="FunCoup" id="A0A163MM61">
    <property type="interactions" value="590"/>
</dbReference>
<dbReference type="EMBL" id="LT554579">
    <property type="protein sequence ID" value="SAM06269.1"/>
    <property type="molecule type" value="Genomic_DNA"/>
</dbReference>
<feature type="transmembrane region" description="Helical" evidence="7">
    <location>
        <begin position="341"/>
        <end position="366"/>
    </location>
</feature>
<feature type="transmembrane region" description="Helical" evidence="7">
    <location>
        <begin position="413"/>
        <end position="437"/>
    </location>
</feature>
<dbReference type="InterPro" id="IPR004240">
    <property type="entry name" value="EMP70"/>
</dbReference>
<proteinExistence type="inferred from homology"/>
<feature type="transmembrane region" description="Helical" evidence="7">
    <location>
        <begin position="499"/>
        <end position="525"/>
    </location>
</feature>
<keyword evidence="9" id="KW-1185">Reference proteome</keyword>
<reference evidence="8" key="1">
    <citation type="submission" date="2016-04" db="EMBL/GenBank/DDBJ databases">
        <authorList>
            <person name="Evans L.H."/>
            <person name="Alamgir A."/>
            <person name="Owens N."/>
            <person name="Weber N.D."/>
            <person name="Virtaneva K."/>
            <person name="Barbian K."/>
            <person name="Babar A."/>
            <person name="Rosenke K."/>
        </authorList>
    </citation>
    <scope>NUCLEOTIDE SEQUENCE [LARGE SCALE GENOMIC DNA]</scope>
    <source>
        <strain evidence="8">CBS 101.48</strain>
    </source>
</reference>
<evidence type="ECO:0000313" key="8">
    <source>
        <dbReference type="EMBL" id="SAM06269.1"/>
    </source>
</evidence>
<keyword evidence="4" id="KW-0732">Signal</keyword>
<feature type="transmembrane region" description="Helical" evidence="7">
    <location>
        <begin position="308"/>
        <end position="335"/>
    </location>
</feature>
<dbReference type="GO" id="GO:0007034">
    <property type="term" value="P:vacuolar transport"/>
    <property type="evidence" value="ECO:0007669"/>
    <property type="project" value="TreeGrafter"/>
</dbReference>
<feature type="transmembrane region" description="Helical" evidence="7">
    <location>
        <begin position="568"/>
        <end position="586"/>
    </location>
</feature>
<dbReference type="Proteomes" id="UP000078561">
    <property type="component" value="Unassembled WGS sequence"/>
</dbReference>
<comment type="subcellular location">
    <subcellularLocation>
        <location evidence="1">Membrane</location>
        <topology evidence="1">Multi-pass membrane protein</topology>
    </subcellularLocation>
</comment>
<organism evidence="8">
    <name type="scientific">Absidia glauca</name>
    <name type="common">Pin mould</name>
    <dbReference type="NCBI Taxonomy" id="4829"/>
    <lineage>
        <taxon>Eukaryota</taxon>
        <taxon>Fungi</taxon>
        <taxon>Fungi incertae sedis</taxon>
        <taxon>Mucoromycota</taxon>
        <taxon>Mucoromycotina</taxon>
        <taxon>Mucoromycetes</taxon>
        <taxon>Mucorales</taxon>
        <taxon>Cunninghamellaceae</taxon>
        <taxon>Absidia</taxon>
    </lineage>
</organism>
<accession>A0A163MM61</accession>
<evidence type="ECO:0000256" key="2">
    <source>
        <dbReference type="ARBA" id="ARBA00005227"/>
    </source>
</evidence>
<dbReference type="GO" id="GO:0005737">
    <property type="term" value="C:cytoplasm"/>
    <property type="evidence" value="ECO:0007669"/>
    <property type="project" value="UniProtKB-ARBA"/>
</dbReference>
<dbReference type="PANTHER" id="PTHR10766:SF111">
    <property type="entry name" value="TRANSMEMBRANE 9 SUPERFAMILY MEMBER 2"/>
    <property type="match status" value="1"/>
</dbReference>
<dbReference type="OrthoDB" id="1666796at2759"/>
<evidence type="ECO:0000256" key="1">
    <source>
        <dbReference type="ARBA" id="ARBA00004141"/>
    </source>
</evidence>
<name>A0A163MM61_ABSGL</name>
<sequence>MVSSFYLPGAAPNEYADGEAVPLYVNSLTPMSSQQVKSIVSYDFYDERFHFCTPDSAPEKQAESLGSILFGDRILTSPFKLKMKVDMECELLCQTPTPIPKDDAVFINQCIADEYAMNWMVDGLPAAHGILDERTKETYQSIGVPLGDAQDPVALNNHYDIYVKYHKRPNGSSRVVGVEVLASSKDTKLVGNKPQCERTDTPFHLKADSADKVIYTYSVTWTESNTAWATRWDSYLHILDPSIHWFSLVNSIVIVLFLTGMVAMILIRALHKDISRYNAVEVQEDVQEDYGWKLVHGDVFRPPVRSMWLAVIVGNGAQLVAMGASTLVFAVFGFLSPSNRGALATVMVILFMVYSCIAGFISARLYKMNGGEAWKTNMMLTATFFPGSILGSLFALNFLLIGSHSSGAVPFGTMVAILGIWAVIALPLSIAGSYLGFRKPRIEHPVRTNQIPRQVPDQPTYLRSWPSILMGGTLPFGAIFIELYFIMNSIWFNRIYYGIGFLFLVFLVLVLTCSQVTILMCYFHLCNEDYHWSWRAFLTSGAAGFYVFLYSVYYYFNKLAITTLTSTLLYFGYSFIISVLLTVMTGKTRCADRQQQLLTFSVCVKHRIHWVSRLLDLFTKDLLKYQGRLV</sequence>
<comment type="similarity">
    <text evidence="2 7">Belongs to the nonaspanin (TM9SF) (TC 9.A.2) family.</text>
</comment>
<dbReference type="AlphaFoldDB" id="A0A163MM61"/>
<dbReference type="STRING" id="4829.A0A163MM61"/>
<feature type="transmembrane region" description="Helical" evidence="7">
    <location>
        <begin position="378"/>
        <end position="401"/>
    </location>
</feature>
<dbReference type="OMA" id="RWWWIAY"/>
<keyword evidence="5 7" id="KW-1133">Transmembrane helix</keyword>
<evidence type="ECO:0000256" key="3">
    <source>
        <dbReference type="ARBA" id="ARBA00022692"/>
    </source>
</evidence>
<evidence type="ECO:0000256" key="4">
    <source>
        <dbReference type="ARBA" id="ARBA00022729"/>
    </source>
</evidence>
<evidence type="ECO:0000256" key="7">
    <source>
        <dbReference type="RuleBase" id="RU363079"/>
    </source>
</evidence>
<feature type="transmembrane region" description="Helical" evidence="7">
    <location>
        <begin position="537"/>
        <end position="556"/>
    </location>
</feature>
<dbReference type="GO" id="GO:0072657">
    <property type="term" value="P:protein localization to membrane"/>
    <property type="evidence" value="ECO:0007669"/>
    <property type="project" value="TreeGrafter"/>
</dbReference>
<keyword evidence="3 7" id="KW-0812">Transmembrane</keyword>
<feature type="transmembrane region" description="Helical" evidence="7">
    <location>
        <begin position="245"/>
        <end position="267"/>
    </location>
</feature>
<dbReference type="GO" id="GO:0016020">
    <property type="term" value="C:membrane"/>
    <property type="evidence" value="ECO:0007669"/>
    <property type="project" value="UniProtKB-SubCell"/>
</dbReference>
<protein>
    <recommendedName>
        <fullName evidence="7">Transmembrane 9 superfamily member</fullName>
    </recommendedName>
</protein>
<evidence type="ECO:0000313" key="9">
    <source>
        <dbReference type="Proteomes" id="UP000078561"/>
    </source>
</evidence>
<keyword evidence="6 7" id="KW-0472">Membrane</keyword>